<keyword evidence="2" id="KW-0853">WD repeat</keyword>
<accession>A0A1A6HC97</accession>
<dbReference type="InterPro" id="IPR036322">
    <property type="entry name" value="WD40_repeat_dom_sf"/>
</dbReference>
<gene>
    <name evidence="3" type="ORF">A6R68_18013</name>
</gene>
<proteinExistence type="predicted"/>
<protein>
    <submittedName>
        <fullName evidence="3">Uncharacterized protein</fullName>
    </submittedName>
</protein>
<dbReference type="EMBL" id="LZPO01036763">
    <property type="protein sequence ID" value="OBS75535.1"/>
    <property type="molecule type" value="Genomic_DNA"/>
</dbReference>
<dbReference type="AlphaFoldDB" id="A0A1A6HC97"/>
<dbReference type="OrthoDB" id="5980302at2759"/>
<dbReference type="PROSITE" id="PS50082">
    <property type="entry name" value="WD_REPEATS_2"/>
    <property type="match status" value="1"/>
</dbReference>
<keyword evidence="1" id="KW-0677">Repeat</keyword>
<dbReference type="InterPro" id="IPR051242">
    <property type="entry name" value="WD-EF-hand_domain"/>
</dbReference>
<comment type="caution">
    <text evidence="3">The sequence shown here is derived from an EMBL/GenBank/DDBJ whole genome shotgun (WGS) entry which is preliminary data.</text>
</comment>
<keyword evidence="4" id="KW-1185">Reference proteome</keyword>
<feature type="repeat" description="WD" evidence="2">
    <location>
        <begin position="61"/>
        <end position="95"/>
    </location>
</feature>
<dbReference type="PANTHER" id="PTHR44324:SF2">
    <property type="entry name" value="WD REPEAT-CONTAINING PROTEIN 64"/>
    <property type="match status" value="1"/>
</dbReference>
<reference evidence="3 4" key="1">
    <citation type="submission" date="2016-06" db="EMBL/GenBank/DDBJ databases">
        <title>The Draft Genome Sequence and Annotation of the Desert Woodrat Neotoma lepida.</title>
        <authorList>
            <person name="Campbell M."/>
            <person name="Oakeson K.F."/>
            <person name="Yandell M."/>
            <person name="Halpert J.R."/>
            <person name="Dearing D."/>
        </authorList>
    </citation>
    <scope>NUCLEOTIDE SEQUENCE [LARGE SCALE GENOMIC DNA]</scope>
    <source>
        <strain evidence="3">417</strain>
        <tissue evidence="3">Liver</tissue>
    </source>
</reference>
<dbReference type="Proteomes" id="UP000092124">
    <property type="component" value="Unassembled WGS sequence"/>
</dbReference>
<evidence type="ECO:0000256" key="1">
    <source>
        <dbReference type="ARBA" id="ARBA00022737"/>
    </source>
</evidence>
<dbReference type="SUPFAM" id="SSF50978">
    <property type="entry name" value="WD40 repeat-like"/>
    <property type="match status" value="1"/>
</dbReference>
<evidence type="ECO:0000256" key="2">
    <source>
        <dbReference type="PROSITE-ProRule" id="PRU00221"/>
    </source>
</evidence>
<organism evidence="3 4">
    <name type="scientific">Neotoma lepida</name>
    <name type="common">Desert woodrat</name>
    <dbReference type="NCBI Taxonomy" id="56216"/>
    <lineage>
        <taxon>Eukaryota</taxon>
        <taxon>Metazoa</taxon>
        <taxon>Chordata</taxon>
        <taxon>Craniata</taxon>
        <taxon>Vertebrata</taxon>
        <taxon>Euteleostomi</taxon>
        <taxon>Mammalia</taxon>
        <taxon>Eutheria</taxon>
        <taxon>Euarchontoglires</taxon>
        <taxon>Glires</taxon>
        <taxon>Rodentia</taxon>
        <taxon>Myomorpha</taxon>
        <taxon>Muroidea</taxon>
        <taxon>Cricetidae</taxon>
        <taxon>Neotominae</taxon>
        <taxon>Neotoma</taxon>
    </lineage>
</organism>
<evidence type="ECO:0000313" key="4">
    <source>
        <dbReference type="Proteomes" id="UP000092124"/>
    </source>
</evidence>
<dbReference type="SMART" id="SM00320">
    <property type="entry name" value="WD40"/>
    <property type="match status" value="2"/>
</dbReference>
<dbReference type="PANTHER" id="PTHR44324">
    <property type="entry name" value="WD40 REPEAT DOMAIN 95"/>
    <property type="match status" value="1"/>
</dbReference>
<name>A0A1A6HC97_NEOLE</name>
<dbReference type="InterPro" id="IPR015943">
    <property type="entry name" value="WD40/YVTN_repeat-like_dom_sf"/>
</dbReference>
<evidence type="ECO:0000313" key="3">
    <source>
        <dbReference type="EMBL" id="OBS75535.1"/>
    </source>
</evidence>
<sequence>MVQDTKQIPHTHEREINVVLYNKYFHQVLTICSESIIKVWELETGLQIYQILDPHGFNIELTCAAIDESGFIFATGAYNGTAKIWDFGSGQEMKVLPEGKDWVEEEHRLMRLFFLKAQVKHQHLVLALEHKGTIKIIQV</sequence>
<dbReference type="STRING" id="56216.A0A1A6HC97"/>
<dbReference type="InterPro" id="IPR001680">
    <property type="entry name" value="WD40_rpt"/>
</dbReference>
<dbReference type="Gene3D" id="2.130.10.10">
    <property type="entry name" value="YVTN repeat-like/Quinoprotein amine dehydrogenase"/>
    <property type="match status" value="1"/>
</dbReference>